<dbReference type="PANTHER" id="PTHR43229:SF2">
    <property type="entry name" value="NODULATION PROTEIN J"/>
    <property type="match status" value="1"/>
</dbReference>
<proteinExistence type="predicted"/>
<evidence type="ECO:0000256" key="1">
    <source>
        <dbReference type="ARBA" id="ARBA00004141"/>
    </source>
</evidence>
<dbReference type="OrthoDB" id="9786643at2"/>
<evidence type="ECO:0000259" key="6">
    <source>
        <dbReference type="Pfam" id="PF12698"/>
    </source>
</evidence>
<feature type="domain" description="ABC-2 type transporter transmembrane" evidence="6">
    <location>
        <begin position="59"/>
        <end position="248"/>
    </location>
</feature>
<dbReference type="EMBL" id="FNHU01000006">
    <property type="protein sequence ID" value="SDM73797.1"/>
    <property type="molecule type" value="Genomic_DNA"/>
</dbReference>
<name>A0A1G9VNU1_9ACTO</name>
<dbReference type="GO" id="GO:0016020">
    <property type="term" value="C:membrane"/>
    <property type="evidence" value="ECO:0007669"/>
    <property type="project" value="UniProtKB-SubCell"/>
</dbReference>
<feature type="transmembrane region" description="Helical" evidence="5">
    <location>
        <begin position="27"/>
        <end position="48"/>
    </location>
</feature>
<dbReference type="RefSeq" id="WP_092609795.1">
    <property type="nucleotide sequence ID" value="NZ_FNHU01000006.1"/>
</dbReference>
<dbReference type="InterPro" id="IPR051784">
    <property type="entry name" value="Nod_factor_ABC_transporter"/>
</dbReference>
<reference evidence="7 8" key="1">
    <citation type="submission" date="2016-10" db="EMBL/GenBank/DDBJ databases">
        <authorList>
            <person name="de Groot N.N."/>
        </authorList>
    </citation>
    <scope>NUCLEOTIDE SEQUENCE [LARGE SCALE GENOMIC DNA]</scope>
    <source>
        <strain evidence="7 8">KPR-7B</strain>
    </source>
</reference>
<dbReference type="Proteomes" id="UP000199671">
    <property type="component" value="Unassembled WGS sequence"/>
</dbReference>
<feature type="transmembrane region" description="Helical" evidence="5">
    <location>
        <begin position="234"/>
        <end position="254"/>
    </location>
</feature>
<keyword evidence="3 5" id="KW-1133">Transmembrane helix</keyword>
<dbReference type="Pfam" id="PF12698">
    <property type="entry name" value="ABC2_membrane_3"/>
    <property type="match status" value="1"/>
</dbReference>
<feature type="transmembrane region" description="Helical" evidence="5">
    <location>
        <begin position="117"/>
        <end position="138"/>
    </location>
</feature>
<comment type="subcellular location">
    <subcellularLocation>
        <location evidence="1">Membrane</location>
        <topology evidence="1">Multi-pass membrane protein</topology>
    </subcellularLocation>
</comment>
<dbReference type="PANTHER" id="PTHR43229">
    <property type="entry name" value="NODULATION PROTEIN J"/>
    <property type="match status" value="1"/>
</dbReference>
<evidence type="ECO:0000256" key="2">
    <source>
        <dbReference type="ARBA" id="ARBA00022692"/>
    </source>
</evidence>
<sequence>MTSTRSLPLSVLRAAARQAYGDLRPSIVGAGTTSILFTVAAILVVSRISDGPLQGLDSTSAFGTMFAAGSVGGFASLVMMQIGAETYTDRIGGALLRVRILPHGPLTWAMGKTLSTVVLVFLMQAMILLGTVLFIAVTMPSTETTLLCLLIAALASLACAPLGFFLSVFIRGVYSYMVNMVICLVLFVAGCCYPTSALPGWVQGIQMVLPTYWSGHLTRWVLVGDPSWEIGGSFHPALAVGVLLAWIVVGFALVPPVIRRSFRKETIGGLSRTQSTIRSQTGL</sequence>
<keyword evidence="4 5" id="KW-0472">Membrane</keyword>
<dbReference type="GO" id="GO:0140359">
    <property type="term" value="F:ABC-type transporter activity"/>
    <property type="evidence" value="ECO:0007669"/>
    <property type="project" value="InterPro"/>
</dbReference>
<protein>
    <submittedName>
        <fullName evidence="7">ABC-2 type transport system permease protein</fullName>
    </submittedName>
</protein>
<feature type="transmembrane region" description="Helical" evidence="5">
    <location>
        <begin position="144"/>
        <end position="169"/>
    </location>
</feature>
<evidence type="ECO:0000256" key="4">
    <source>
        <dbReference type="ARBA" id="ARBA00023136"/>
    </source>
</evidence>
<accession>A0A1G9VNU1</accession>
<evidence type="ECO:0000313" key="7">
    <source>
        <dbReference type="EMBL" id="SDM73797.1"/>
    </source>
</evidence>
<evidence type="ECO:0000256" key="5">
    <source>
        <dbReference type="SAM" id="Phobius"/>
    </source>
</evidence>
<dbReference type="AlphaFoldDB" id="A0A1G9VNU1"/>
<dbReference type="InterPro" id="IPR013525">
    <property type="entry name" value="ABC2_TM"/>
</dbReference>
<organism evidence="7 8">
    <name type="scientific">Actinomyces ruminicola</name>
    <dbReference type="NCBI Taxonomy" id="332524"/>
    <lineage>
        <taxon>Bacteria</taxon>
        <taxon>Bacillati</taxon>
        <taxon>Actinomycetota</taxon>
        <taxon>Actinomycetes</taxon>
        <taxon>Actinomycetales</taxon>
        <taxon>Actinomycetaceae</taxon>
        <taxon>Actinomyces</taxon>
    </lineage>
</organism>
<keyword evidence="2 5" id="KW-0812">Transmembrane</keyword>
<feature type="transmembrane region" description="Helical" evidence="5">
    <location>
        <begin position="181"/>
        <end position="202"/>
    </location>
</feature>
<evidence type="ECO:0000313" key="8">
    <source>
        <dbReference type="Proteomes" id="UP000199671"/>
    </source>
</evidence>
<evidence type="ECO:0000256" key="3">
    <source>
        <dbReference type="ARBA" id="ARBA00022989"/>
    </source>
</evidence>
<feature type="transmembrane region" description="Helical" evidence="5">
    <location>
        <begin position="60"/>
        <end position="80"/>
    </location>
</feature>
<gene>
    <name evidence="7" type="ORF">SAMN04487766_10678</name>
</gene>